<name>A0AAD4BLX3_BOLED</name>
<evidence type="ECO:0000313" key="2">
    <source>
        <dbReference type="Proteomes" id="UP001194468"/>
    </source>
</evidence>
<dbReference type="InterPro" id="IPR011013">
    <property type="entry name" value="Gal_mutarotase_sf_dom"/>
</dbReference>
<dbReference type="SUPFAM" id="SSF74650">
    <property type="entry name" value="Galactose mutarotase-like"/>
    <property type="match status" value="1"/>
</dbReference>
<evidence type="ECO:0000313" key="1">
    <source>
        <dbReference type="EMBL" id="KAF8434199.1"/>
    </source>
</evidence>
<dbReference type="GO" id="GO:0030246">
    <property type="term" value="F:carbohydrate binding"/>
    <property type="evidence" value="ECO:0007669"/>
    <property type="project" value="InterPro"/>
</dbReference>
<reference evidence="1" key="1">
    <citation type="submission" date="2019-10" db="EMBL/GenBank/DDBJ databases">
        <authorList>
            <consortium name="DOE Joint Genome Institute"/>
            <person name="Kuo A."/>
            <person name="Miyauchi S."/>
            <person name="Kiss E."/>
            <person name="Drula E."/>
            <person name="Kohler A."/>
            <person name="Sanchez-Garcia M."/>
            <person name="Andreopoulos B."/>
            <person name="Barry K.W."/>
            <person name="Bonito G."/>
            <person name="Buee M."/>
            <person name="Carver A."/>
            <person name="Chen C."/>
            <person name="Cichocki N."/>
            <person name="Clum A."/>
            <person name="Culley D."/>
            <person name="Crous P.W."/>
            <person name="Fauchery L."/>
            <person name="Girlanda M."/>
            <person name="Hayes R."/>
            <person name="Keri Z."/>
            <person name="LaButti K."/>
            <person name="Lipzen A."/>
            <person name="Lombard V."/>
            <person name="Magnuson J."/>
            <person name="Maillard F."/>
            <person name="Morin E."/>
            <person name="Murat C."/>
            <person name="Nolan M."/>
            <person name="Ohm R."/>
            <person name="Pangilinan J."/>
            <person name="Pereira M."/>
            <person name="Perotto S."/>
            <person name="Peter M."/>
            <person name="Riley R."/>
            <person name="Sitrit Y."/>
            <person name="Stielow B."/>
            <person name="Szollosi G."/>
            <person name="Zifcakova L."/>
            <person name="Stursova M."/>
            <person name="Spatafora J.W."/>
            <person name="Tedersoo L."/>
            <person name="Vaario L.-M."/>
            <person name="Yamada A."/>
            <person name="Yan M."/>
            <person name="Wang P."/>
            <person name="Xu J."/>
            <person name="Bruns T."/>
            <person name="Baldrian P."/>
            <person name="Vilgalys R."/>
            <person name="Henrissat B."/>
            <person name="Grigoriev I.V."/>
            <person name="Hibbett D."/>
            <person name="Nagy L.G."/>
            <person name="Martin F.M."/>
        </authorList>
    </citation>
    <scope>NUCLEOTIDE SEQUENCE</scope>
    <source>
        <strain evidence="1">BED1</strain>
    </source>
</reference>
<dbReference type="InterPro" id="IPR014718">
    <property type="entry name" value="GH-type_carb-bd"/>
</dbReference>
<dbReference type="GO" id="GO:0033499">
    <property type="term" value="P:galactose catabolic process via UDP-galactose, Leloir pathway"/>
    <property type="evidence" value="ECO:0007669"/>
    <property type="project" value="TreeGrafter"/>
</dbReference>
<dbReference type="Pfam" id="PF01263">
    <property type="entry name" value="Aldose_epim"/>
    <property type="match status" value="1"/>
</dbReference>
<dbReference type="AlphaFoldDB" id="A0AAD4BLX3"/>
<accession>A0AAD4BLX3</accession>
<dbReference type="InterPro" id="IPR008183">
    <property type="entry name" value="Aldose_1/G6P_1-epimerase"/>
</dbReference>
<dbReference type="Gene3D" id="2.70.98.10">
    <property type="match status" value="1"/>
</dbReference>
<protein>
    <submittedName>
        <fullName evidence="1">Galactose mutarotase-like domain-containing protein</fullName>
    </submittedName>
</protein>
<dbReference type="GO" id="GO:0004034">
    <property type="term" value="F:aldose 1-epimerase activity"/>
    <property type="evidence" value="ECO:0007669"/>
    <property type="project" value="TreeGrafter"/>
</dbReference>
<sequence length="454" mass="49921">MSDPYTPLLLSLPGSVTPTLAIEVLPHGLTIHKVIVQVNGKVRTRRKSGPLPVWSASTITSQIHSQRQTHDIVIGPEDPKDHSTIKYMNTIIGRYANRVPVGKHVVEKNGITTSFEALANESPKVSLHGGPEGFDRRIWQKFTRLDDVKLFTKAEIQSIAARTDASAVVFSLTSPDGDQGYSGTLYLETLVVLVPPVKLDPSTVSQHELGSIVIVYRAKLVDLPEGQKQVTPINLTQHWGFNLDVSMQDGEETLGVLNHDLTIKASHIAELQPNSLPAGRCIPIAEADNSSGAHIHDTKRIGDIFPGAGYDDYYLLSPRSDLKLVSPHRISISEFSDSLDLVKDVLTVRNDPVLRLSSDKSGLAVEFDSNQAGLMFYTNNYTDAKGYRKKIHGGTGLHGDGYIPQSAAFFEFHEPLSAFLYPTSTSTDTLLTSDEIYNNYVRVDIVSRPSETRE</sequence>
<dbReference type="PANTHER" id="PTHR10091">
    <property type="entry name" value="ALDOSE-1-EPIMERASE"/>
    <property type="match status" value="1"/>
</dbReference>
<dbReference type="GO" id="GO:0006006">
    <property type="term" value="P:glucose metabolic process"/>
    <property type="evidence" value="ECO:0007669"/>
    <property type="project" value="TreeGrafter"/>
</dbReference>
<dbReference type="Proteomes" id="UP001194468">
    <property type="component" value="Unassembled WGS sequence"/>
</dbReference>
<dbReference type="PANTHER" id="PTHR10091:SF0">
    <property type="entry name" value="GALACTOSE MUTAROTASE"/>
    <property type="match status" value="1"/>
</dbReference>
<reference evidence="1" key="2">
    <citation type="journal article" date="2020" name="Nat. Commun.">
        <title>Large-scale genome sequencing of mycorrhizal fungi provides insights into the early evolution of symbiotic traits.</title>
        <authorList>
            <person name="Miyauchi S."/>
            <person name="Kiss E."/>
            <person name="Kuo A."/>
            <person name="Drula E."/>
            <person name="Kohler A."/>
            <person name="Sanchez-Garcia M."/>
            <person name="Morin E."/>
            <person name="Andreopoulos B."/>
            <person name="Barry K.W."/>
            <person name="Bonito G."/>
            <person name="Buee M."/>
            <person name="Carver A."/>
            <person name="Chen C."/>
            <person name="Cichocki N."/>
            <person name="Clum A."/>
            <person name="Culley D."/>
            <person name="Crous P.W."/>
            <person name="Fauchery L."/>
            <person name="Girlanda M."/>
            <person name="Hayes R.D."/>
            <person name="Keri Z."/>
            <person name="LaButti K."/>
            <person name="Lipzen A."/>
            <person name="Lombard V."/>
            <person name="Magnuson J."/>
            <person name="Maillard F."/>
            <person name="Murat C."/>
            <person name="Nolan M."/>
            <person name="Ohm R.A."/>
            <person name="Pangilinan J."/>
            <person name="Pereira M.F."/>
            <person name="Perotto S."/>
            <person name="Peter M."/>
            <person name="Pfister S."/>
            <person name="Riley R."/>
            <person name="Sitrit Y."/>
            <person name="Stielow J.B."/>
            <person name="Szollosi G."/>
            <person name="Zifcakova L."/>
            <person name="Stursova M."/>
            <person name="Spatafora J.W."/>
            <person name="Tedersoo L."/>
            <person name="Vaario L.M."/>
            <person name="Yamada A."/>
            <person name="Yan M."/>
            <person name="Wang P."/>
            <person name="Xu J."/>
            <person name="Bruns T."/>
            <person name="Baldrian P."/>
            <person name="Vilgalys R."/>
            <person name="Dunand C."/>
            <person name="Henrissat B."/>
            <person name="Grigoriev I.V."/>
            <person name="Hibbett D."/>
            <person name="Nagy L.G."/>
            <person name="Martin F.M."/>
        </authorList>
    </citation>
    <scope>NUCLEOTIDE SEQUENCE</scope>
    <source>
        <strain evidence="1">BED1</strain>
    </source>
</reference>
<proteinExistence type="predicted"/>
<dbReference type="EMBL" id="WHUW01000030">
    <property type="protein sequence ID" value="KAF8434199.1"/>
    <property type="molecule type" value="Genomic_DNA"/>
</dbReference>
<organism evidence="1 2">
    <name type="scientific">Boletus edulis BED1</name>
    <dbReference type="NCBI Taxonomy" id="1328754"/>
    <lineage>
        <taxon>Eukaryota</taxon>
        <taxon>Fungi</taxon>
        <taxon>Dikarya</taxon>
        <taxon>Basidiomycota</taxon>
        <taxon>Agaricomycotina</taxon>
        <taxon>Agaricomycetes</taxon>
        <taxon>Agaricomycetidae</taxon>
        <taxon>Boletales</taxon>
        <taxon>Boletineae</taxon>
        <taxon>Boletaceae</taxon>
        <taxon>Boletoideae</taxon>
        <taxon>Boletus</taxon>
    </lineage>
</organism>
<keyword evidence="2" id="KW-1185">Reference proteome</keyword>
<comment type="caution">
    <text evidence="1">The sequence shown here is derived from an EMBL/GenBank/DDBJ whole genome shotgun (WGS) entry which is preliminary data.</text>
</comment>
<gene>
    <name evidence="1" type="ORF">L210DRAFT_3485733</name>
</gene>